<dbReference type="InterPro" id="IPR020280">
    <property type="entry name" value="MccV"/>
</dbReference>
<organism evidence="2 3">
    <name type="scientific">Pectobacterium aroidearum</name>
    <dbReference type="NCBI Taxonomy" id="1201031"/>
    <lineage>
        <taxon>Bacteria</taxon>
        <taxon>Pseudomonadati</taxon>
        <taxon>Pseudomonadota</taxon>
        <taxon>Gammaproteobacteria</taxon>
        <taxon>Enterobacterales</taxon>
        <taxon>Pectobacteriaceae</taxon>
        <taxon>Pectobacterium</taxon>
    </lineage>
</organism>
<evidence type="ECO:0000256" key="1">
    <source>
        <dbReference type="SAM" id="MobiDB-lite"/>
    </source>
</evidence>
<dbReference type="EMBL" id="JACERJ010000003">
    <property type="protein sequence ID" value="MBA5203505.1"/>
    <property type="molecule type" value="Genomic_DNA"/>
</dbReference>
<protein>
    <submittedName>
        <fullName evidence="2">Colicin V family bacteriocin</fullName>
    </submittedName>
</protein>
<accession>A0AAW3STQ5</accession>
<evidence type="ECO:0000313" key="2">
    <source>
        <dbReference type="EMBL" id="MBA5203505.1"/>
    </source>
</evidence>
<evidence type="ECO:0000313" key="3">
    <source>
        <dbReference type="Proteomes" id="UP000557749"/>
    </source>
</evidence>
<dbReference type="AlphaFoldDB" id="A0AAW3STQ5"/>
<proteinExistence type="predicted"/>
<comment type="caution">
    <text evidence="2">The sequence shown here is derived from an EMBL/GenBank/DDBJ whole genome shotgun (WGS) entry which is preliminary data.</text>
</comment>
<name>A0AAW3STQ5_9GAMM</name>
<dbReference type="Proteomes" id="UP000557749">
    <property type="component" value="Unassembled WGS sequence"/>
</dbReference>
<feature type="region of interest" description="Disordered" evidence="1">
    <location>
        <begin position="66"/>
        <end position="94"/>
    </location>
</feature>
<reference evidence="2 3" key="1">
    <citation type="submission" date="2020-07" db="EMBL/GenBank/DDBJ databases">
        <title>Characterization of Pectobacterium aroidearum strains causing soft rot on Amorphophallus konjac.</title>
        <authorList>
            <person name="Xie H."/>
        </authorList>
    </citation>
    <scope>NUCLEOTIDE SEQUENCE [LARGE SCALE GENOMIC DNA]</scope>
    <source>
        <strain evidence="2 3">MY7</strain>
    </source>
</reference>
<gene>
    <name evidence="2" type="ORF">H2Y57_07355</name>
</gene>
<dbReference type="Pfam" id="PF17508">
    <property type="entry name" value="MccV"/>
    <property type="match status" value="1"/>
</dbReference>
<dbReference type="RefSeq" id="WP_181828670.1">
    <property type="nucleotide sequence ID" value="NZ_CP090587.1"/>
</dbReference>
<sequence length="94" mass="8981">MRNLTQEECFYISGAGDRDGTLTVSPETVGGAIGAGLGAVGGTSGAVIGTIVGGAVGNYLAGERTPGSVGPSGIPWGSSINSNEGPIWGGGGSN</sequence>